<feature type="transmembrane region" description="Helical" evidence="1">
    <location>
        <begin position="48"/>
        <end position="65"/>
    </location>
</feature>
<sequence>MHAGTPSAEGAHALLCVALACVMSARTFRDALARDARDATPRAREARAWVAGGVLCVFTVSYWILARGEGAAAKARAPGTAAHVAWTLAPSNAMYVIAMARRGGMTRRGTAYMVSGACASAVGAITGRRSAGRMAALCAGFATTRTGEGDWRAFGIAMTWYVALRLCVEDGEEVYFVNWAGTILCETAALAMVKFGKFGKFGGAGKRAGGLASGGVETKKAR</sequence>
<feature type="transmembrane region" description="Helical" evidence="1">
    <location>
        <begin position="12"/>
        <end position="28"/>
    </location>
</feature>
<keyword evidence="1" id="KW-0472">Membrane</keyword>
<dbReference type="RefSeq" id="XP_001420002.1">
    <property type="nucleotide sequence ID" value="XM_001419965.1"/>
</dbReference>
<dbReference type="Proteomes" id="UP000001568">
    <property type="component" value="Chromosome 10"/>
</dbReference>
<dbReference type="HOGENOM" id="CLU_1247151_0_0_1"/>
<dbReference type="Gramene" id="ABO98295">
    <property type="protein sequence ID" value="ABO98295"/>
    <property type="gene ID" value="OSTLU_17126"/>
</dbReference>
<name>A4S3Y6_OSTLU</name>
<protein>
    <submittedName>
        <fullName evidence="2">Uncharacterized protein</fullName>
    </submittedName>
</protein>
<accession>A4S3Y6</accession>
<keyword evidence="1" id="KW-1133">Transmembrane helix</keyword>
<evidence type="ECO:0000313" key="3">
    <source>
        <dbReference type="Proteomes" id="UP000001568"/>
    </source>
</evidence>
<keyword evidence="1" id="KW-0812">Transmembrane</keyword>
<reference evidence="2 3" key="1">
    <citation type="journal article" date="2007" name="Proc. Natl. Acad. Sci. U.S.A.">
        <title>The tiny eukaryote Ostreococcus provides genomic insights into the paradox of plankton speciation.</title>
        <authorList>
            <person name="Palenik B."/>
            <person name="Grimwood J."/>
            <person name="Aerts A."/>
            <person name="Rouze P."/>
            <person name="Salamov A."/>
            <person name="Putnam N."/>
            <person name="Dupont C."/>
            <person name="Jorgensen R."/>
            <person name="Derelle E."/>
            <person name="Rombauts S."/>
            <person name="Zhou K."/>
            <person name="Otillar R."/>
            <person name="Merchant S.S."/>
            <person name="Podell S."/>
            <person name="Gaasterland T."/>
            <person name="Napoli C."/>
            <person name="Gendler K."/>
            <person name="Manuell A."/>
            <person name="Tai V."/>
            <person name="Vallon O."/>
            <person name="Piganeau G."/>
            <person name="Jancek S."/>
            <person name="Heijde M."/>
            <person name="Jabbari K."/>
            <person name="Bowler C."/>
            <person name="Lohr M."/>
            <person name="Robbens S."/>
            <person name="Werner G."/>
            <person name="Dubchak I."/>
            <person name="Pazour G.J."/>
            <person name="Ren Q."/>
            <person name="Paulsen I."/>
            <person name="Delwiche C."/>
            <person name="Schmutz J."/>
            <person name="Rokhsar D."/>
            <person name="Van de Peer Y."/>
            <person name="Moreau H."/>
            <person name="Grigoriev I.V."/>
        </authorList>
    </citation>
    <scope>NUCLEOTIDE SEQUENCE [LARGE SCALE GENOMIC DNA]</scope>
    <source>
        <strain evidence="2 3">CCE9901</strain>
    </source>
</reference>
<proteinExistence type="predicted"/>
<organism evidence="2 3">
    <name type="scientific">Ostreococcus lucimarinus (strain CCE9901)</name>
    <dbReference type="NCBI Taxonomy" id="436017"/>
    <lineage>
        <taxon>Eukaryota</taxon>
        <taxon>Viridiplantae</taxon>
        <taxon>Chlorophyta</taxon>
        <taxon>Mamiellophyceae</taxon>
        <taxon>Mamiellales</taxon>
        <taxon>Bathycoccaceae</taxon>
        <taxon>Ostreococcus</taxon>
    </lineage>
</organism>
<keyword evidence="3" id="KW-1185">Reference proteome</keyword>
<dbReference type="GeneID" id="5003960"/>
<evidence type="ECO:0000313" key="2">
    <source>
        <dbReference type="EMBL" id="ABO98295.1"/>
    </source>
</evidence>
<dbReference type="KEGG" id="olu:OSTLU_17126"/>
<dbReference type="EMBL" id="CP000590">
    <property type="protein sequence ID" value="ABO98295.1"/>
    <property type="molecule type" value="Genomic_DNA"/>
</dbReference>
<evidence type="ECO:0000256" key="1">
    <source>
        <dbReference type="SAM" id="Phobius"/>
    </source>
</evidence>
<feature type="transmembrane region" description="Helical" evidence="1">
    <location>
        <begin position="77"/>
        <end position="98"/>
    </location>
</feature>
<gene>
    <name evidence="2" type="ORF">OSTLU_17126</name>
</gene>
<dbReference type="AlphaFoldDB" id="A4S3Y6"/>